<name>A0ABW5MBA8_9BACT</name>
<dbReference type="PANTHER" id="PTHR44520">
    <property type="entry name" value="RESPONSE REGULATOR RCP1-RELATED"/>
    <property type="match status" value="1"/>
</dbReference>
<dbReference type="Gene3D" id="3.40.50.2300">
    <property type="match status" value="1"/>
</dbReference>
<dbReference type="PROSITE" id="PS50110">
    <property type="entry name" value="RESPONSE_REGULATORY"/>
    <property type="match status" value="1"/>
</dbReference>
<dbReference type="InterPro" id="IPR052893">
    <property type="entry name" value="TCS_response_regulator"/>
</dbReference>
<protein>
    <submittedName>
        <fullName evidence="3">Response regulator</fullName>
    </submittedName>
</protein>
<dbReference type="InterPro" id="IPR011006">
    <property type="entry name" value="CheY-like_superfamily"/>
</dbReference>
<dbReference type="SUPFAM" id="SSF52172">
    <property type="entry name" value="CheY-like"/>
    <property type="match status" value="1"/>
</dbReference>
<dbReference type="PANTHER" id="PTHR44520:SF2">
    <property type="entry name" value="RESPONSE REGULATOR RCP1"/>
    <property type="match status" value="1"/>
</dbReference>
<dbReference type="SMART" id="SM00448">
    <property type="entry name" value="REC"/>
    <property type="match status" value="1"/>
</dbReference>
<evidence type="ECO:0000313" key="4">
    <source>
        <dbReference type="Proteomes" id="UP001597469"/>
    </source>
</evidence>
<feature type="domain" description="Response regulatory" evidence="2">
    <location>
        <begin position="18"/>
        <end position="144"/>
    </location>
</feature>
<sequence>MKPLPKSTDSPPSLQPVSALVVEDNTDQWQFIEFAFKHNSIPITPILATNAKQALRFLERCALTGTNFPRFILLDLYLPKREHGLAFLTELRNKPEPLGLLPVVMLTASDQYEDMAASFEGGINGYIIKPLNPSDWLDCMVDLKQYWSPT</sequence>
<reference evidence="4" key="1">
    <citation type="journal article" date="2019" name="Int. J. Syst. Evol. Microbiol.">
        <title>The Global Catalogue of Microorganisms (GCM) 10K type strain sequencing project: providing services to taxonomists for standard genome sequencing and annotation.</title>
        <authorList>
            <consortium name="The Broad Institute Genomics Platform"/>
            <consortium name="The Broad Institute Genome Sequencing Center for Infectious Disease"/>
            <person name="Wu L."/>
            <person name="Ma J."/>
        </authorList>
    </citation>
    <scope>NUCLEOTIDE SEQUENCE [LARGE SCALE GENOMIC DNA]</scope>
    <source>
        <strain evidence="4">KCTC 42805</strain>
    </source>
</reference>
<evidence type="ECO:0000256" key="1">
    <source>
        <dbReference type="PROSITE-ProRule" id="PRU00169"/>
    </source>
</evidence>
<accession>A0ABW5MBA8</accession>
<feature type="modified residue" description="4-aspartylphosphate" evidence="1">
    <location>
        <position position="75"/>
    </location>
</feature>
<evidence type="ECO:0000259" key="2">
    <source>
        <dbReference type="PROSITE" id="PS50110"/>
    </source>
</evidence>
<keyword evidence="4" id="KW-1185">Reference proteome</keyword>
<dbReference type="InterPro" id="IPR001789">
    <property type="entry name" value="Sig_transdc_resp-reg_receiver"/>
</dbReference>
<keyword evidence="1" id="KW-0597">Phosphoprotein</keyword>
<proteinExistence type="predicted"/>
<dbReference type="EMBL" id="JBHULN010000026">
    <property type="protein sequence ID" value="MFD2574268.1"/>
    <property type="molecule type" value="Genomic_DNA"/>
</dbReference>
<dbReference type="RefSeq" id="WP_381527786.1">
    <property type="nucleotide sequence ID" value="NZ_JBHULN010000026.1"/>
</dbReference>
<dbReference type="Pfam" id="PF00072">
    <property type="entry name" value="Response_reg"/>
    <property type="match status" value="1"/>
</dbReference>
<comment type="caution">
    <text evidence="3">The sequence shown here is derived from an EMBL/GenBank/DDBJ whole genome shotgun (WGS) entry which is preliminary data.</text>
</comment>
<evidence type="ECO:0000313" key="3">
    <source>
        <dbReference type="EMBL" id="MFD2574268.1"/>
    </source>
</evidence>
<dbReference type="Proteomes" id="UP001597469">
    <property type="component" value="Unassembled WGS sequence"/>
</dbReference>
<organism evidence="3 4">
    <name type="scientific">Spirosoma soli</name>
    <dbReference type="NCBI Taxonomy" id="1770529"/>
    <lineage>
        <taxon>Bacteria</taxon>
        <taxon>Pseudomonadati</taxon>
        <taxon>Bacteroidota</taxon>
        <taxon>Cytophagia</taxon>
        <taxon>Cytophagales</taxon>
        <taxon>Cytophagaceae</taxon>
        <taxon>Spirosoma</taxon>
    </lineage>
</organism>
<gene>
    <name evidence="3" type="ORF">ACFSUS_26780</name>
</gene>